<evidence type="ECO:0000259" key="3">
    <source>
        <dbReference type="PROSITE" id="PS50209"/>
    </source>
</evidence>
<reference evidence="4" key="3">
    <citation type="submission" date="2015-06" db="UniProtKB">
        <authorList>
            <consortium name="EnsemblMetazoa"/>
        </authorList>
    </citation>
    <scope>IDENTIFICATION</scope>
</reference>
<dbReference type="HOGENOM" id="CLU_384625_0_0_1"/>
<dbReference type="InterPro" id="IPR001315">
    <property type="entry name" value="CARD"/>
</dbReference>
<accession>X1ZH65</accession>
<evidence type="ECO:0000256" key="1">
    <source>
        <dbReference type="SAM" id="Coils"/>
    </source>
</evidence>
<evidence type="ECO:0000256" key="2">
    <source>
        <dbReference type="SAM" id="MobiDB-lite"/>
    </source>
</evidence>
<feature type="compositionally biased region" description="Basic and acidic residues" evidence="2">
    <location>
        <begin position="674"/>
        <end position="691"/>
    </location>
</feature>
<dbReference type="InterPro" id="IPR011029">
    <property type="entry name" value="DEATH-like_dom_sf"/>
</dbReference>
<feature type="compositionally biased region" description="Basic and acidic residues" evidence="2">
    <location>
        <begin position="638"/>
        <end position="657"/>
    </location>
</feature>
<dbReference type="OrthoDB" id="6142498at2759"/>
<evidence type="ECO:0000313" key="5">
    <source>
        <dbReference type="Proteomes" id="UP000014760"/>
    </source>
</evidence>
<dbReference type="Proteomes" id="UP000014760">
    <property type="component" value="Unassembled WGS sequence"/>
</dbReference>
<feature type="region of interest" description="Disordered" evidence="2">
    <location>
        <begin position="534"/>
        <end position="719"/>
    </location>
</feature>
<dbReference type="EnsemblMetazoa" id="CapteT184859">
    <property type="protein sequence ID" value="CapteP184859"/>
    <property type="gene ID" value="CapteG184859"/>
</dbReference>
<dbReference type="GO" id="GO:0042981">
    <property type="term" value="P:regulation of apoptotic process"/>
    <property type="evidence" value="ECO:0007669"/>
    <property type="project" value="InterPro"/>
</dbReference>
<dbReference type="Gene3D" id="1.10.533.10">
    <property type="entry name" value="Death Domain, Fas"/>
    <property type="match status" value="1"/>
</dbReference>
<feature type="compositionally biased region" description="Basic residues" evidence="2">
    <location>
        <begin position="692"/>
        <end position="701"/>
    </location>
</feature>
<reference evidence="5" key="1">
    <citation type="submission" date="2012-12" db="EMBL/GenBank/DDBJ databases">
        <authorList>
            <person name="Hellsten U."/>
            <person name="Grimwood J."/>
            <person name="Chapman J.A."/>
            <person name="Shapiro H."/>
            <person name="Aerts A."/>
            <person name="Otillar R.P."/>
            <person name="Terry A.Y."/>
            <person name="Boore J.L."/>
            <person name="Simakov O."/>
            <person name="Marletaz F."/>
            <person name="Cho S.-J."/>
            <person name="Edsinger-Gonzales E."/>
            <person name="Havlak P."/>
            <person name="Kuo D.-H."/>
            <person name="Larsson T."/>
            <person name="Lv J."/>
            <person name="Arendt D."/>
            <person name="Savage R."/>
            <person name="Osoegawa K."/>
            <person name="de Jong P."/>
            <person name="Lindberg D.R."/>
            <person name="Seaver E.C."/>
            <person name="Weisblat D.A."/>
            <person name="Putnam N.H."/>
            <person name="Grigoriev I.V."/>
            <person name="Rokhsar D.S."/>
        </authorList>
    </citation>
    <scope>NUCLEOTIDE SEQUENCE</scope>
    <source>
        <strain evidence="5">I ESC-2004</strain>
    </source>
</reference>
<dbReference type="AlphaFoldDB" id="X1ZH65"/>
<dbReference type="OMA" id="SARNCAF"/>
<feature type="compositionally biased region" description="Basic and acidic residues" evidence="2">
    <location>
        <begin position="605"/>
        <end position="621"/>
    </location>
</feature>
<proteinExistence type="predicted"/>
<organism evidence="4 5">
    <name type="scientific">Capitella teleta</name>
    <name type="common">Polychaete worm</name>
    <dbReference type="NCBI Taxonomy" id="283909"/>
    <lineage>
        <taxon>Eukaryota</taxon>
        <taxon>Metazoa</taxon>
        <taxon>Spiralia</taxon>
        <taxon>Lophotrochozoa</taxon>
        <taxon>Annelida</taxon>
        <taxon>Polychaeta</taxon>
        <taxon>Sedentaria</taxon>
        <taxon>Scolecida</taxon>
        <taxon>Capitellidae</taxon>
        <taxon>Capitella</taxon>
    </lineage>
</organism>
<dbReference type="CDD" id="cd01671">
    <property type="entry name" value="CARD"/>
    <property type="match status" value="1"/>
</dbReference>
<keyword evidence="5" id="KW-1185">Reference proteome</keyword>
<dbReference type="PROSITE" id="PS50209">
    <property type="entry name" value="CARD"/>
    <property type="match status" value="1"/>
</dbReference>
<sequence length="719" mass="83845">MGKGSDATSQRRGLRDTLRSHRSDVIRQLDSNTLFLSCLAKYKLIDENDILRYEKHKRRSKRNEDVIDGILRHEEEVPDSYDKFLEALRRSDQDKLANMITSIENELDIVDDYQTKLEEHLDDVHKYLSKERRRTEIDFETKAPTESVKPKQKKALDVNNRAEMSEFLQKVQTTTKSTLIHFDRCKEVIEKLHGDCNSVALKNAELLSKLRDCDEMVGELVPEHKRMKAEPVERDDTRLSRVNSSRTKRTEAEMLVKSIRRKLVLIEDDQLKQVDSNKISEGIIDNIMEDVEQRTAVLEKQTEHPPRDKSGMNKYMVGIDGAAGDKSSRSSTRFDPLRVKVEQLAEALEVYVHQEKQVTHKINLTKYQTGGVSHRNFDAIDEDLIILRRELKKEDQGKAMDVARHIVEATKAERADCLKMVDELQKTVKTRRLKLQEVASRVMGPTLKRRIPQRRVRAAKKSDSSFSKRLNDLNNEIRMYMKLELDQNQRNQAELLKKKQEHEAHSKNQAHKMKKLEKNLKDLEGERGKFKRLYQQEKSAQKSQILKRPTLVGRRSRARVIRSPSQSPSPRRARRSPSQSPTPRTSRRTPSHSPTPRKSFYTPLPRDDSPWFDDRDDEPKIVKPKKNSARRLGPIRATTKENLRHPGFDDREEDLKRTKPKKQSARVMGPVRTYTRDNFSDREETPPDSRVRNRSRVRHLTPARNPENSSRFPSIHDRK</sequence>
<dbReference type="EMBL" id="AMQN01000394">
    <property type="status" value="NOT_ANNOTATED_CDS"/>
    <property type="molecule type" value="Genomic_DNA"/>
</dbReference>
<name>X1ZH65_CAPTE</name>
<reference evidence="5" key="2">
    <citation type="journal article" date="2013" name="Nature">
        <title>Insights into bilaterian evolution from three spiralian genomes.</title>
        <authorList>
            <person name="Simakov O."/>
            <person name="Marletaz F."/>
            <person name="Cho S.J."/>
            <person name="Edsinger-Gonzales E."/>
            <person name="Havlak P."/>
            <person name="Hellsten U."/>
            <person name="Kuo D.H."/>
            <person name="Larsson T."/>
            <person name="Lv J."/>
            <person name="Arendt D."/>
            <person name="Savage R."/>
            <person name="Osoegawa K."/>
            <person name="de Jong P."/>
            <person name="Grimwood J."/>
            <person name="Chapman J.A."/>
            <person name="Shapiro H."/>
            <person name="Aerts A."/>
            <person name="Otillar R.P."/>
            <person name="Terry A.Y."/>
            <person name="Boore J.L."/>
            <person name="Grigoriev I.V."/>
            <person name="Lindberg D.R."/>
            <person name="Seaver E.C."/>
            <person name="Weisblat D.A."/>
            <person name="Putnam N.H."/>
            <person name="Rokhsar D.S."/>
        </authorList>
    </citation>
    <scope>NUCLEOTIDE SEQUENCE</scope>
    <source>
        <strain evidence="5">I ESC-2004</strain>
    </source>
</reference>
<keyword evidence="1" id="KW-0175">Coiled coil</keyword>
<evidence type="ECO:0000313" key="4">
    <source>
        <dbReference type="EnsemblMetazoa" id="CapteP184859"/>
    </source>
</evidence>
<feature type="coiled-coil region" evidence="1">
    <location>
        <begin position="483"/>
        <end position="533"/>
    </location>
</feature>
<feature type="domain" description="CARD" evidence="3">
    <location>
        <begin position="10"/>
        <end position="103"/>
    </location>
</feature>
<protein>
    <recommendedName>
        <fullName evidence="3">CARD domain-containing protein</fullName>
    </recommendedName>
</protein>
<feature type="compositionally biased region" description="Low complexity" evidence="2">
    <location>
        <begin position="562"/>
        <end position="584"/>
    </location>
</feature>